<dbReference type="RefSeq" id="WP_065177534.1">
    <property type="nucleotide sequence ID" value="NZ_JAXAYZ010000066.1"/>
</dbReference>
<organism evidence="2 3">
    <name type="scientific">Stenotrophomonas maltophilia</name>
    <name type="common">Pseudomonas maltophilia</name>
    <name type="synonym">Xanthomonas maltophilia</name>
    <dbReference type="NCBI Taxonomy" id="40324"/>
    <lineage>
        <taxon>Bacteria</taxon>
        <taxon>Pseudomonadati</taxon>
        <taxon>Pseudomonadota</taxon>
        <taxon>Gammaproteobacteria</taxon>
        <taxon>Lysobacterales</taxon>
        <taxon>Lysobacteraceae</taxon>
        <taxon>Stenotrophomonas</taxon>
        <taxon>Stenotrophomonas maltophilia group</taxon>
    </lineage>
</organism>
<protein>
    <submittedName>
        <fullName evidence="2">Uncharacterized protein</fullName>
    </submittedName>
</protein>
<accession>A0A246I5L4</accession>
<feature type="region of interest" description="Disordered" evidence="1">
    <location>
        <begin position="86"/>
        <end position="115"/>
    </location>
</feature>
<reference evidence="2 3" key="1">
    <citation type="submission" date="2017-06" db="EMBL/GenBank/DDBJ databases">
        <authorList>
            <person name="Kim H.J."/>
            <person name="Triplett B.A."/>
        </authorList>
    </citation>
    <scope>NUCLEOTIDE SEQUENCE [LARGE SCALE GENOMIC DNA]</scope>
    <source>
        <strain evidence="2 3">594</strain>
    </source>
</reference>
<feature type="compositionally biased region" description="Low complexity" evidence="1">
    <location>
        <begin position="86"/>
        <end position="99"/>
    </location>
</feature>
<proteinExistence type="predicted"/>
<sequence>MARPAHKPTKATQLKVAVAAGGGMRHEEIANALGITIPTLRKHYATELSSGASLKRMEVLAVAFRSATKKGNTSAARLYLQHSPEFEVAPAAPEQQAPEAPKPEGKKAQANAKAVGAEVGTGWEGLLGENVTPIHRAAGK</sequence>
<dbReference type="AlphaFoldDB" id="A0A246I5L4"/>
<evidence type="ECO:0000313" key="2">
    <source>
        <dbReference type="EMBL" id="OWQ73790.1"/>
    </source>
</evidence>
<gene>
    <name evidence="2" type="ORF">CEE63_11585</name>
</gene>
<name>A0A246I5L4_STEMA</name>
<evidence type="ECO:0000313" key="3">
    <source>
        <dbReference type="Proteomes" id="UP000197090"/>
    </source>
</evidence>
<dbReference type="EMBL" id="NIVX01000076">
    <property type="protein sequence ID" value="OWQ73790.1"/>
    <property type="molecule type" value="Genomic_DNA"/>
</dbReference>
<comment type="caution">
    <text evidence="2">The sequence shown here is derived from an EMBL/GenBank/DDBJ whole genome shotgun (WGS) entry which is preliminary data.</text>
</comment>
<evidence type="ECO:0000256" key="1">
    <source>
        <dbReference type="SAM" id="MobiDB-lite"/>
    </source>
</evidence>
<dbReference type="Proteomes" id="UP000197090">
    <property type="component" value="Unassembled WGS sequence"/>
</dbReference>